<reference evidence="2 3" key="1">
    <citation type="journal article" date="2020" name="ISME J.">
        <title>Uncovering the hidden diversity of litter-decomposition mechanisms in mushroom-forming fungi.</title>
        <authorList>
            <person name="Floudas D."/>
            <person name="Bentzer J."/>
            <person name="Ahren D."/>
            <person name="Johansson T."/>
            <person name="Persson P."/>
            <person name="Tunlid A."/>
        </authorList>
    </citation>
    <scope>NUCLEOTIDE SEQUENCE [LARGE SCALE GENOMIC DNA]</scope>
    <source>
        <strain evidence="2 3">CBS 406.79</strain>
    </source>
</reference>
<dbReference type="Proteomes" id="UP000518752">
    <property type="component" value="Unassembled WGS sequence"/>
</dbReference>
<name>A0A8H5HWA2_9AGAR</name>
<organism evidence="2 3">
    <name type="scientific">Collybiopsis confluens</name>
    <dbReference type="NCBI Taxonomy" id="2823264"/>
    <lineage>
        <taxon>Eukaryota</taxon>
        <taxon>Fungi</taxon>
        <taxon>Dikarya</taxon>
        <taxon>Basidiomycota</taxon>
        <taxon>Agaricomycotina</taxon>
        <taxon>Agaricomycetes</taxon>
        <taxon>Agaricomycetidae</taxon>
        <taxon>Agaricales</taxon>
        <taxon>Marasmiineae</taxon>
        <taxon>Omphalotaceae</taxon>
        <taxon>Collybiopsis</taxon>
    </lineage>
</organism>
<accession>A0A8H5HWA2</accession>
<dbReference type="EMBL" id="JAACJN010000013">
    <property type="protein sequence ID" value="KAF5390732.1"/>
    <property type="molecule type" value="Genomic_DNA"/>
</dbReference>
<feature type="compositionally biased region" description="Polar residues" evidence="1">
    <location>
        <begin position="201"/>
        <end position="210"/>
    </location>
</feature>
<feature type="region of interest" description="Disordered" evidence="1">
    <location>
        <begin position="251"/>
        <end position="276"/>
    </location>
</feature>
<proteinExistence type="predicted"/>
<dbReference type="AlphaFoldDB" id="A0A8H5HWA2"/>
<comment type="caution">
    <text evidence="2">The sequence shown here is derived from an EMBL/GenBank/DDBJ whole genome shotgun (WGS) entry which is preliminary data.</text>
</comment>
<keyword evidence="3" id="KW-1185">Reference proteome</keyword>
<gene>
    <name evidence="2" type="ORF">D9757_004563</name>
</gene>
<protein>
    <submittedName>
        <fullName evidence="2">Uncharacterized protein</fullName>
    </submittedName>
</protein>
<evidence type="ECO:0000256" key="1">
    <source>
        <dbReference type="SAM" id="MobiDB-lite"/>
    </source>
</evidence>
<evidence type="ECO:0000313" key="3">
    <source>
        <dbReference type="Proteomes" id="UP000518752"/>
    </source>
</evidence>
<feature type="region of interest" description="Disordered" evidence="1">
    <location>
        <begin position="174"/>
        <end position="210"/>
    </location>
</feature>
<evidence type="ECO:0000313" key="2">
    <source>
        <dbReference type="EMBL" id="KAF5390732.1"/>
    </source>
</evidence>
<sequence>MAVELTKNGEYRPWNKLRDGLLRGLEGLQAGEVFTYRLLTSPHNPKSSPIVFHDGEPYSNLHYFRSHVSPFAVPVNALRTLEGWENPRTFTPIWRLRLRPDIGAVEGLMLRALLGVPARDEPVPGSPPESASVPPLPAVIDPSIRELAELFGTFLDLFHNLMFVGRTRASSRASRSLLTRSRRLNSPDSSRRSNPGVIPEPQNSPSRNQATKTTGMLQFVPKIGGSGTSSRSRAVALSKETISRIMCFITNSSRPSSPSEAEKIRDGYRSSTNHTLRPGRRRLYGRFSRHGWNVQ</sequence>